<evidence type="ECO:0000313" key="1">
    <source>
        <dbReference type="EMBL" id="QGZ33919.1"/>
    </source>
</evidence>
<dbReference type="RefSeq" id="WP_158192909.1">
    <property type="nucleotide sequence ID" value="NZ_CP046908.1"/>
</dbReference>
<proteinExistence type="predicted"/>
<dbReference type="AlphaFoldDB" id="A0A857C4X4"/>
<sequence>MALTKSGFRTLDHIGTTNASVAGSNRALHAYVTDDTAAQVETSDYFLSLNERLKVGDVLIATMAKATTPTVRMYVFNAVSSSTVTISRDTAAVSGDQTAVTLTGADLTDNSAGTPADTIAALADGTTYATDVAAIRSNFASLARAVDRNTADIAAIHAALVASGLLAAS</sequence>
<gene>
    <name evidence="1" type="ORF">GH266_04980</name>
</gene>
<evidence type="ECO:0000313" key="2">
    <source>
        <dbReference type="Proteomes" id="UP000435648"/>
    </source>
</evidence>
<reference evidence="1 2" key="1">
    <citation type="submission" date="2019-12" db="EMBL/GenBank/DDBJ databases">
        <title>The genome of Stappia indica PHM037.</title>
        <authorList>
            <person name="Kacar D."/>
            <person name="Galan B."/>
            <person name="Canedo L."/>
            <person name="Rodriguez P."/>
            <person name="de la Calle F."/>
            <person name="Garcia J.L."/>
        </authorList>
    </citation>
    <scope>NUCLEOTIDE SEQUENCE [LARGE SCALE GENOMIC DNA]</scope>
    <source>
        <strain evidence="1 2">PHM037</strain>
    </source>
</reference>
<protein>
    <submittedName>
        <fullName evidence="1">Uncharacterized protein</fullName>
    </submittedName>
</protein>
<organism evidence="1 2">
    <name type="scientific">Stappia indica</name>
    <dbReference type="NCBI Taxonomy" id="538381"/>
    <lineage>
        <taxon>Bacteria</taxon>
        <taxon>Pseudomonadati</taxon>
        <taxon>Pseudomonadota</taxon>
        <taxon>Alphaproteobacteria</taxon>
        <taxon>Hyphomicrobiales</taxon>
        <taxon>Stappiaceae</taxon>
        <taxon>Stappia</taxon>
    </lineage>
</organism>
<dbReference type="KEGG" id="siw:GH266_04980"/>
<dbReference type="EMBL" id="CP046908">
    <property type="protein sequence ID" value="QGZ33919.1"/>
    <property type="molecule type" value="Genomic_DNA"/>
</dbReference>
<dbReference type="Proteomes" id="UP000435648">
    <property type="component" value="Chromosome"/>
</dbReference>
<dbReference type="OrthoDB" id="8449880at2"/>
<name>A0A857C4X4_9HYPH</name>
<accession>A0A857C4X4</accession>